<dbReference type="RefSeq" id="WP_326018815.1">
    <property type="nucleotide sequence ID" value="NZ_JAOZYC010000129.1"/>
</dbReference>
<comment type="caution">
    <text evidence="2">The sequence shown here is derived from an EMBL/GenBank/DDBJ whole genome shotgun (WGS) entry which is preliminary data.</text>
</comment>
<feature type="domain" description="Glyoxalase-like" evidence="1">
    <location>
        <begin position="129"/>
        <end position="229"/>
    </location>
</feature>
<sequence length="233" mass="25620">MIRWAYAFLDRPDAALDTARTFWARATGAKASELRGERRQFATLLPEAGDACVKVQGVADGPGGTHLDLLVDDVTATGERARRLGASPLHAEPGLEVLRSPAGHRFCVDTWRGEHTVPPPTEPSNRLDQVCLDTAPDAYDAEVDFWSALTQWPEVPCRSPEFRLLKAAPIQLLLQRLDTDDPPSAHVDLACADADAVRARHERLGASHVSDGRLWIVMRDPVGTVYCLTRRDP</sequence>
<evidence type="ECO:0000313" key="3">
    <source>
        <dbReference type="Proteomes" id="UP001354931"/>
    </source>
</evidence>
<proteinExistence type="predicted"/>
<keyword evidence="3" id="KW-1185">Reference proteome</keyword>
<reference evidence="2 3" key="1">
    <citation type="submission" date="2022-10" db="EMBL/GenBank/DDBJ databases">
        <authorList>
            <person name="Xie J."/>
            <person name="Shen N."/>
        </authorList>
    </citation>
    <scope>NUCLEOTIDE SEQUENCE [LARGE SCALE GENOMIC DNA]</scope>
    <source>
        <strain evidence="2 3">YIM65594</strain>
    </source>
</reference>
<feature type="domain" description="Glyoxalase-like" evidence="1">
    <location>
        <begin position="14"/>
        <end position="108"/>
    </location>
</feature>
<evidence type="ECO:0000259" key="1">
    <source>
        <dbReference type="Pfam" id="PF18029"/>
    </source>
</evidence>
<dbReference type="PANTHER" id="PTHR35908">
    <property type="entry name" value="HYPOTHETICAL FUSION PROTEIN"/>
    <property type="match status" value="1"/>
</dbReference>
<dbReference type="PANTHER" id="PTHR35908:SF1">
    <property type="entry name" value="CONSERVED PROTEIN"/>
    <property type="match status" value="1"/>
</dbReference>
<dbReference type="InterPro" id="IPR041581">
    <property type="entry name" value="Glyoxalase_6"/>
</dbReference>
<dbReference type="Proteomes" id="UP001354931">
    <property type="component" value="Unassembled WGS sequence"/>
</dbReference>
<name>A0ABU6F7Z1_9ACTN</name>
<dbReference type="EMBL" id="JAOZYC010000129">
    <property type="protein sequence ID" value="MEB8340136.1"/>
    <property type="molecule type" value="Genomic_DNA"/>
</dbReference>
<protein>
    <submittedName>
        <fullName evidence="2">VOC family protein</fullName>
    </submittedName>
</protein>
<accession>A0ABU6F7Z1</accession>
<gene>
    <name evidence="2" type="ORF">OKJ99_21830</name>
</gene>
<organism evidence="2 3">
    <name type="scientific">Streptomyces endophyticus</name>
    <dbReference type="NCBI Taxonomy" id="714166"/>
    <lineage>
        <taxon>Bacteria</taxon>
        <taxon>Bacillati</taxon>
        <taxon>Actinomycetota</taxon>
        <taxon>Actinomycetes</taxon>
        <taxon>Kitasatosporales</taxon>
        <taxon>Streptomycetaceae</taxon>
        <taxon>Streptomyces</taxon>
    </lineage>
</organism>
<evidence type="ECO:0000313" key="2">
    <source>
        <dbReference type="EMBL" id="MEB8340136.1"/>
    </source>
</evidence>
<dbReference type="InterPro" id="IPR029068">
    <property type="entry name" value="Glyas_Bleomycin-R_OHBP_Dase"/>
</dbReference>
<dbReference type="SUPFAM" id="SSF54593">
    <property type="entry name" value="Glyoxalase/Bleomycin resistance protein/Dihydroxybiphenyl dioxygenase"/>
    <property type="match status" value="2"/>
</dbReference>
<dbReference type="Gene3D" id="3.10.180.10">
    <property type="entry name" value="2,3-Dihydroxybiphenyl 1,2-Dioxygenase, domain 1"/>
    <property type="match status" value="2"/>
</dbReference>
<dbReference type="CDD" id="cd06587">
    <property type="entry name" value="VOC"/>
    <property type="match status" value="1"/>
</dbReference>
<dbReference type="Pfam" id="PF18029">
    <property type="entry name" value="Glyoxalase_6"/>
    <property type="match status" value="2"/>
</dbReference>